<dbReference type="Proteomes" id="UP000030121">
    <property type="component" value="Unassembled WGS sequence"/>
</dbReference>
<reference evidence="1 2" key="1">
    <citation type="submission" date="2013-09" db="EMBL/GenBank/DDBJ databases">
        <authorList>
            <person name="Zeng Z."/>
            <person name="Chen C."/>
        </authorList>
    </citation>
    <scope>NUCLEOTIDE SEQUENCE [LARGE SCALE GENOMIC DNA]</scope>
    <source>
        <strain evidence="1 2">GH29-5</strain>
    </source>
</reference>
<sequence>MEMKKQLFNSSELGMLSSAFLKNLFPKPNKGQLLSKCVNGDCTLYFDLDYHEKLDLTIRQKYYEGQFARSNAESEWNNIMIKVNTAELTNEDTTDFDTYWLSAD</sequence>
<evidence type="ECO:0000313" key="2">
    <source>
        <dbReference type="Proteomes" id="UP000030121"/>
    </source>
</evidence>
<name>A0A0A2MCT0_9FLAO</name>
<evidence type="ECO:0000313" key="1">
    <source>
        <dbReference type="EMBL" id="KGO86085.1"/>
    </source>
</evidence>
<dbReference type="AlphaFoldDB" id="A0A0A2MCT0"/>
<dbReference type="EMBL" id="JRLW01000033">
    <property type="protein sequence ID" value="KGO86085.1"/>
    <property type="molecule type" value="Genomic_DNA"/>
</dbReference>
<accession>A0A0A2MCT0</accession>
<dbReference type="RefSeq" id="WP_026980978.1">
    <property type="nucleotide sequence ID" value="NZ_JRLW01000033.1"/>
</dbReference>
<keyword evidence="2" id="KW-1185">Reference proteome</keyword>
<dbReference type="STRING" id="1121899.GCA_000430025_02687"/>
<comment type="caution">
    <text evidence="1">The sequence shown here is derived from an EMBL/GenBank/DDBJ whole genome shotgun (WGS) entry which is preliminary data.</text>
</comment>
<proteinExistence type="predicted"/>
<gene>
    <name evidence="1" type="ORF">Q764_13805</name>
</gene>
<protein>
    <submittedName>
        <fullName evidence="1">Uncharacterized protein</fullName>
    </submittedName>
</protein>
<organism evidence="1 2">
    <name type="scientific">Flavobacterium suncheonense GH29-5 = DSM 17707</name>
    <dbReference type="NCBI Taxonomy" id="1121899"/>
    <lineage>
        <taxon>Bacteria</taxon>
        <taxon>Pseudomonadati</taxon>
        <taxon>Bacteroidota</taxon>
        <taxon>Flavobacteriia</taxon>
        <taxon>Flavobacteriales</taxon>
        <taxon>Flavobacteriaceae</taxon>
        <taxon>Flavobacterium</taxon>
    </lineage>
</organism>